<sequence length="621" mass="65181">MMKLRQAVCAVALVLVVAVGVNASPVSEKNLENTKATRPIDGSGNTNEWWMDRIDQRTGLDGTNNRAICAPGLGAGVDVYLLNYGCEYGHSDLVNQNVELLDTNLNTITPSAGSRDLSADGMGTFLASLIVGEDYGLAPAANLKCVQFPEEFGESKSSALEAMLVIRRLEALAQSGANPKIVVVMALNSRKALVDSNPILLFDNYIKAAADAGIVFVSTASDVVNTDGTPGNACSYAPSFSNEAINIAAFQETGDAFWTAGSSFNDGTESCIDFVAPGVSVTAAVGGGSALGTKSTNKAASALVGAVAALVANNWDPSFFQAGSGYNPTDRFRDYLNSPTPATSAGSGGTTYPIAYLRCTGPPGPTGTPAPVVTGTPTPTPVVTPTPSSPPINADYDADCAAAYNACNYVLEIDVGGTKTIYDYSDPTMPGSDQTIDLKPCSSGCTDGFTVAGQDISFRVRAKTYNSGGLSGVCEPYFSFPSGISGISTDWTGRTDYTDQAEILANVDDGNPSSAPWTPMSNVIDYGGFPKESLFYSQYYLGTSPVCPSPGPNELNVLYQQDSLIPSAYQAKMDGRCYKVYISDIYLFNNNPIQQSIQDDNTCFAFRASGTLLPEDPGFTV</sequence>
<gene>
    <name evidence="2" type="ORF">EMAD1354_LOCUS689</name>
</gene>
<evidence type="ECO:0000256" key="1">
    <source>
        <dbReference type="SAM" id="SignalP"/>
    </source>
</evidence>
<dbReference type="GO" id="GO:0004252">
    <property type="term" value="F:serine-type endopeptidase activity"/>
    <property type="evidence" value="ECO:0007669"/>
    <property type="project" value="InterPro"/>
</dbReference>
<dbReference type="AlphaFoldDB" id="A0A7S0XHQ5"/>
<keyword evidence="1" id="KW-0732">Signal</keyword>
<dbReference type="Gene3D" id="3.40.50.200">
    <property type="entry name" value="Peptidase S8/S53 domain"/>
    <property type="match status" value="1"/>
</dbReference>
<dbReference type="GO" id="GO:0006508">
    <property type="term" value="P:proteolysis"/>
    <property type="evidence" value="ECO:0007669"/>
    <property type="project" value="InterPro"/>
</dbReference>
<dbReference type="SUPFAM" id="SSF52743">
    <property type="entry name" value="Subtilisin-like"/>
    <property type="match status" value="1"/>
</dbReference>
<name>A0A7S0XHQ5_9RHOD</name>
<feature type="chain" id="PRO_5030984011" description="Peptidase S8/S53 domain-containing protein" evidence="1">
    <location>
        <begin position="24"/>
        <end position="621"/>
    </location>
</feature>
<proteinExistence type="predicted"/>
<accession>A0A7S0XHQ5</accession>
<organism evidence="2">
    <name type="scientific">Erythrolobus madagascarensis</name>
    <dbReference type="NCBI Taxonomy" id="708628"/>
    <lineage>
        <taxon>Eukaryota</taxon>
        <taxon>Rhodophyta</taxon>
        <taxon>Bangiophyceae</taxon>
        <taxon>Porphyridiales</taxon>
        <taxon>Porphyridiaceae</taxon>
        <taxon>Erythrolobus</taxon>
    </lineage>
</organism>
<dbReference type="InterPro" id="IPR036852">
    <property type="entry name" value="Peptidase_S8/S53_dom_sf"/>
</dbReference>
<feature type="signal peptide" evidence="1">
    <location>
        <begin position="1"/>
        <end position="23"/>
    </location>
</feature>
<evidence type="ECO:0008006" key="3">
    <source>
        <dbReference type="Google" id="ProtNLM"/>
    </source>
</evidence>
<evidence type="ECO:0000313" key="2">
    <source>
        <dbReference type="EMBL" id="CAD8724612.1"/>
    </source>
</evidence>
<protein>
    <recommendedName>
        <fullName evidence="3">Peptidase S8/S53 domain-containing protein</fullName>
    </recommendedName>
</protein>
<reference evidence="2" key="1">
    <citation type="submission" date="2021-01" db="EMBL/GenBank/DDBJ databases">
        <authorList>
            <person name="Corre E."/>
            <person name="Pelletier E."/>
            <person name="Niang G."/>
            <person name="Scheremetjew M."/>
            <person name="Finn R."/>
            <person name="Kale V."/>
            <person name="Holt S."/>
            <person name="Cochrane G."/>
            <person name="Meng A."/>
            <person name="Brown T."/>
            <person name="Cohen L."/>
        </authorList>
    </citation>
    <scope>NUCLEOTIDE SEQUENCE</scope>
    <source>
        <strain evidence="2">CCMP3276</strain>
    </source>
</reference>
<dbReference type="EMBL" id="HBFE01000998">
    <property type="protein sequence ID" value="CAD8724612.1"/>
    <property type="molecule type" value="Transcribed_RNA"/>
</dbReference>